<feature type="compositionally biased region" description="Basic and acidic residues" evidence="13">
    <location>
        <begin position="1"/>
        <end position="10"/>
    </location>
</feature>
<dbReference type="GO" id="GO:0000774">
    <property type="term" value="F:adenyl-nucleotide exchange factor activity"/>
    <property type="evidence" value="ECO:0007669"/>
    <property type="project" value="InterPro"/>
</dbReference>
<evidence type="ECO:0000256" key="9">
    <source>
        <dbReference type="ARBA" id="ARBA00076414"/>
    </source>
</evidence>
<dbReference type="HAMAP" id="MF_01151">
    <property type="entry name" value="GrpE"/>
    <property type="match status" value="1"/>
</dbReference>
<keyword evidence="5 10" id="KW-0346">Stress response</keyword>
<evidence type="ECO:0000256" key="11">
    <source>
        <dbReference type="RuleBase" id="RU000639"/>
    </source>
</evidence>
<dbReference type="FunFam" id="2.30.22.10:FF:000001">
    <property type="entry name" value="Protein GrpE"/>
    <property type="match status" value="1"/>
</dbReference>
<dbReference type="Gene3D" id="2.30.22.10">
    <property type="entry name" value="Head domain of nucleotide exchange factor GrpE"/>
    <property type="match status" value="1"/>
</dbReference>
<accession>A0A1Q9YL44</accession>
<dbReference type="GO" id="GO:0051082">
    <property type="term" value="F:unfolded protein binding"/>
    <property type="evidence" value="ECO:0007669"/>
    <property type="project" value="TreeGrafter"/>
</dbReference>
<comment type="caution">
    <text evidence="14">The sequence shown here is derived from an EMBL/GenBank/DDBJ whole genome shotgun (WGS) entry which is preliminary data.</text>
</comment>
<dbReference type="Proteomes" id="UP000186758">
    <property type="component" value="Unassembled WGS sequence"/>
</dbReference>
<evidence type="ECO:0000256" key="8">
    <source>
        <dbReference type="ARBA" id="ARBA00072274"/>
    </source>
</evidence>
<dbReference type="SUPFAM" id="SSF51064">
    <property type="entry name" value="Head domain of nucleotide exchange factor GrpE"/>
    <property type="match status" value="1"/>
</dbReference>
<dbReference type="Pfam" id="PF01025">
    <property type="entry name" value="GrpE"/>
    <property type="match status" value="1"/>
</dbReference>
<feature type="region of interest" description="Disordered" evidence="13">
    <location>
        <begin position="1"/>
        <end position="54"/>
    </location>
</feature>
<reference evidence="14 15" key="1">
    <citation type="submission" date="2016-11" db="EMBL/GenBank/DDBJ databases">
        <title>Description of two novel members of the family Erysipelotrichaceae: Ileibacterium lipovorans gen. nov., sp. nov. and Dubosiella newyorkensis, gen. nov., sp. nov.</title>
        <authorList>
            <person name="Cox L.M."/>
            <person name="Sohn J."/>
            <person name="Tyrrell K.L."/>
            <person name="Citron D.M."/>
            <person name="Lawson P.A."/>
            <person name="Patel N.B."/>
            <person name="Iizumi T."/>
            <person name="Perez-Perez G.I."/>
            <person name="Goldstein E.J."/>
            <person name="Blaser M.J."/>
        </authorList>
    </citation>
    <scope>NUCLEOTIDE SEQUENCE [LARGE SCALE GENOMIC DNA]</scope>
    <source>
        <strain evidence="14 15">NYU-BL-K8</strain>
    </source>
</reference>
<evidence type="ECO:0000256" key="3">
    <source>
        <dbReference type="ARBA" id="ARBA00011738"/>
    </source>
</evidence>
<name>A0A1Q9YL44_9FIRM</name>
<dbReference type="PANTHER" id="PTHR21237:SF23">
    <property type="entry name" value="GRPE PROTEIN HOMOLOG, MITOCHONDRIAL"/>
    <property type="match status" value="1"/>
</dbReference>
<dbReference type="PANTHER" id="PTHR21237">
    <property type="entry name" value="GRPE PROTEIN"/>
    <property type="match status" value="1"/>
</dbReference>
<evidence type="ECO:0000256" key="6">
    <source>
        <dbReference type="ARBA" id="ARBA00023186"/>
    </source>
</evidence>
<dbReference type="GO" id="GO:0006457">
    <property type="term" value="P:protein folding"/>
    <property type="evidence" value="ECO:0007669"/>
    <property type="project" value="InterPro"/>
</dbReference>
<dbReference type="Gene3D" id="3.90.20.20">
    <property type="match status" value="1"/>
</dbReference>
<evidence type="ECO:0000256" key="13">
    <source>
        <dbReference type="SAM" id="MobiDB-lite"/>
    </source>
</evidence>
<evidence type="ECO:0000256" key="7">
    <source>
        <dbReference type="ARBA" id="ARBA00053401"/>
    </source>
</evidence>
<evidence type="ECO:0000313" key="14">
    <source>
        <dbReference type="EMBL" id="OLU45608.1"/>
    </source>
</evidence>
<dbReference type="SUPFAM" id="SSF58014">
    <property type="entry name" value="Coiled-coil domain of nucleotide exchange factor GrpE"/>
    <property type="match status" value="1"/>
</dbReference>
<evidence type="ECO:0000313" key="15">
    <source>
        <dbReference type="Proteomes" id="UP000186758"/>
    </source>
</evidence>
<dbReference type="GO" id="GO:0042803">
    <property type="term" value="F:protein homodimerization activity"/>
    <property type="evidence" value="ECO:0007669"/>
    <property type="project" value="InterPro"/>
</dbReference>
<evidence type="ECO:0000256" key="5">
    <source>
        <dbReference type="ARBA" id="ARBA00023016"/>
    </source>
</evidence>
<evidence type="ECO:0000256" key="10">
    <source>
        <dbReference type="HAMAP-Rule" id="MF_01151"/>
    </source>
</evidence>
<dbReference type="InterPro" id="IPR009012">
    <property type="entry name" value="GrpE_head"/>
</dbReference>
<dbReference type="InterPro" id="IPR013805">
    <property type="entry name" value="GrpE_CC"/>
</dbReference>
<protein>
    <recommendedName>
        <fullName evidence="8 10">Protein GrpE</fullName>
    </recommendedName>
    <alternativeName>
        <fullName evidence="9 10">HSP-70 cofactor</fullName>
    </alternativeName>
</protein>
<dbReference type="AlphaFoldDB" id="A0A1Q9YL44"/>
<organism evidence="14 15">
    <name type="scientific">Faecalibaculum rodentium</name>
    <dbReference type="NCBI Taxonomy" id="1702221"/>
    <lineage>
        <taxon>Bacteria</taxon>
        <taxon>Bacillati</taxon>
        <taxon>Bacillota</taxon>
        <taxon>Erysipelotrichia</taxon>
        <taxon>Erysipelotrichales</taxon>
        <taxon>Erysipelotrichaceae</taxon>
        <taxon>Faecalibaculum</taxon>
    </lineage>
</organism>
<evidence type="ECO:0000256" key="4">
    <source>
        <dbReference type="ARBA" id="ARBA00022490"/>
    </source>
</evidence>
<dbReference type="NCBIfam" id="NF010738">
    <property type="entry name" value="PRK14140.1"/>
    <property type="match status" value="1"/>
</dbReference>
<dbReference type="CDD" id="cd00446">
    <property type="entry name" value="GrpE"/>
    <property type="match status" value="1"/>
</dbReference>
<comment type="similarity">
    <text evidence="2 10 12">Belongs to the GrpE family.</text>
</comment>
<sequence>MAQTKKEVGRMSKHKKPQQGTEPAEMKPEAGEAAAEEEVTAEQEAPAPETDPAAELQSIISKLEDDLKEAKNDVARAYADADNTRKRLVKQAEADRKYRFQQAALELLPVLDSMNLALANAPQSEETQNFVKGFEMIRTKLEDVLDKEGVTEIDAEGKPFDAATMQAVMQEPAEGVEPGTVTQVLQKGYMLKDRMLRPAMVKVSA</sequence>
<comment type="function">
    <text evidence="7 10 11">Participates actively in the response to hyperosmotic and heat shock by preventing the aggregation of stress-denatured proteins, in association with DnaK and GrpE. It is the nucleotide exchange factor for DnaK and may function as a thermosensor. Unfolded proteins bind initially to DnaJ; upon interaction with the DnaJ-bound protein, DnaK hydrolyzes its bound ATP, resulting in the formation of a stable complex. GrpE releases ADP from DnaK; ATP binding to DnaK triggers the release of the substrate protein, thus completing the reaction cycle. Several rounds of ATP-dependent interactions between DnaJ, DnaK and GrpE are required for fully efficient folding.</text>
</comment>
<proteinExistence type="inferred from homology"/>
<dbReference type="EMBL" id="MPJZ01000046">
    <property type="protein sequence ID" value="OLU45608.1"/>
    <property type="molecule type" value="Genomic_DNA"/>
</dbReference>
<evidence type="ECO:0000256" key="1">
    <source>
        <dbReference type="ARBA" id="ARBA00004496"/>
    </source>
</evidence>
<keyword evidence="4 10" id="KW-0963">Cytoplasm</keyword>
<comment type="subunit">
    <text evidence="3 10">Homodimer.</text>
</comment>
<dbReference type="PRINTS" id="PR00773">
    <property type="entry name" value="GRPEPROTEIN"/>
</dbReference>
<dbReference type="GO" id="GO:0005737">
    <property type="term" value="C:cytoplasm"/>
    <property type="evidence" value="ECO:0007669"/>
    <property type="project" value="UniProtKB-SubCell"/>
</dbReference>
<dbReference type="InterPro" id="IPR000740">
    <property type="entry name" value="GrpE"/>
</dbReference>
<gene>
    <name evidence="10" type="primary">grpE</name>
    <name evidence="14" type="ORF">BO223_04470</name>
</gene>
<keyword evidence="6 10" id="KW-0143">Chaperone</keyword>
<evidence type="ECO:0000256" key="12">
    <source>
        <dbReference type="RuleBase" id="RU004478"/>
    </source>
</evidence>
<dbReference type="GO" id="GO:0051087">
    <property type="term" value="F:protein-folding chaperone binding"/>
    <property type="evidence" value="ECO:0007669"/>
    <property type="project" value="InterPro"/>
</dbReference>
<comment type="subcellular location">
    <subcellularLocation>
        <location evidence="1 10">Cytoplasm</location>
    </subcellularLocation>
</comment>
<evidence type="ECO:0000256" key="2">
    <source>
        <dbReference type="ARBA" id="ARBA00009054"/>
    </source>
</evidence>
<feature type="compositionally biased region" description="Low complexity" evidence="13">
    <location>
        <begin position="42"/>
        <end position="54"/>
    </location>
</feature>
<dbReference type="PROSITE" id="PS01071">
    <property type="entry name" value="GRPE"/>
    <property type="match status" value="1"/>
</dbReference>